<organism evidence="2 3">
    <name type="scientific">Thiolapillus brandeum</name>
    <dbReference type="NCBI Taxonomy" id="1076588"/>
    <lineage>
        <taxon>Bacteria</taxon>
        <taxon>Pseudomonadati</taxon>
        <taxon>Pseudomonadota</taxon>
        <taxon>Gammaproteobacteria</taxon>
        <taxon>Chromatiales</taxon>
        <taxon>Sedimenticolaceae</taxon>
        <taxon>Thiolapillus</taxon>
    </lineage>
</organism>
<feature type="transmembrane region" description="Helical" evidence="1">
    <location>
        <begin position="6"/>
        <end position="25"/>
    </location>
</feature>
<evidence type="ECO:0000313" key="2">
    <source>
        <dbReference type="EMBL" id="BAO45625.1"/>
    </source>
</evidence>
<keyword evidence="1" id="KW-1133">Transmembrane helix</keyword>
<dbReference type="RefSeq" id="WP_144375398.1">
    <property type="nucleotide sequence ID" value="NZ_AP012273.1"/>
</dbReference>
<dbReference type="EMBL" id="AP012273">
    <property type="protein sequence ID" value="BAO45625.1"/>
    <property type="molecule type" value="Genomic_DNA"/>
</dbReference>
<reference evidence="2 3" key="1">
    <citation type="journal article" date="2014" name="PLoS ONE">
        <title>Physiological and genomic features of a novel sulfur-oxidizing gammaproteobacterium belonging to a previously uncultivated symbiotic lineage isolated from a hydrothermal vent.</title>
        <authorList>
            <person name="Nunoura T."/>
            <person name="Takaki Y."/>
            <person name="Kazama H."/>
            <person name="Kakuta J."/>
            <person name="Shimamura S."/>
            <person name="Makita H."/>
            <person name="Hirai M."/>
            <person name="Miyazaki M."/>
            <person name="Takai K."/>
        </authorList>
    </citation>
    <scope>NUCLEOTIDE SEQUENCE [LARGE SCALE GENOMIC DNA]</scope>
    <source>
        <strain evidence="2 3">Hiromi1</strain>
    </source>
</reference>
<name>A0A7U6JL85_9GAMM</name>
<dbReference type="Proteomes" id="UP000031631">
    <property type="component" value="Chromosome"/>
</dbReference>
<accession>A0A7U6JL85</accession>
<keyword evidence="1" id="KW-0472">Membrane</keyword>
<keyword evidence="1" id="KW-0812">Transmembrane</keyword>
<evidence type="ECO:0000256" key="1">
    <source>
        <dbReference type="SAM" id="Phobius"/>
    </source>
</evidence>
<evidence type="ECO:0000313" key="3">
    <source>
        <dbReference type="Proteomes" id="UP000031631"/>
    </source>
</evidence>
<protein>
    <submittedName>
        <fullName evidence="2">Uncharacterized protein</fullName>
    </submittedName>
</protein>
<dbReference type="AlphaFoldDB" id="A0A7U6JL85"/>
<proteinExistence type="predicted"/>
<sequence>MPASLNILLSMLAAFGAFLAGWLIATEKNRVELYKRKLTAYEELFSSVKDLSVLMMAYGITEIEKITIANAKISLFTLGIKNTLYYSSHVKDEMMHLFSLSEGNPEKAMQAVQRIALAAAADLGIRNHDMFNKVASGQLSMLVQKYIREKNNKK</sequence>
<dbReference type="KEGG" id="tbn:TBH_C2723"/>
<gene>
    <name evidence="2" type="ORF">TBH_C2723</name>
</gene>
<keyword evidence="3" id="KW-1185">Reference proteome</keyword>